<organism evidence="3">
    <name type="scientific">marine metagenome</name>
    <dbReference type="NCBI Taxonomy" id="408172"/>
    <lineage>
        <taxon>unclassified sequences</taxon>
        <taxon>metagenomes</taxon>
        <taxon>ecological metagenomes</taxon>
    </lineage>
</organism>
<accession>A0A382YDE8</accession>
<dbReference type="InterPro" id="IPR051010">
    <property type="entry name" value="BCAA_transport"/>
</dbReference>
<dbReference type="Gene3D" id="3.40.50.2300">
    <property type="match status" value="2"/>
</dbReference>
<gene>
    <name evidence="3" type="ORF">METZ01_LOCUS433392</name>
</gene>
<dbReference type="SUPFAM" id="SSF53822">
    <property type="entry name" value="Periplasmic binding protein-like I"/>
    <property type="match status" value="1"/>
</dbReference>
<protein>
    <recommendedName>
        <fullName evidence="2">Leucine-binding protein domain-containing protein</fullName>
    </recommendedName>
</protein>
<dbReference type="PANTHER" id="PTHR30483:SF6">
    <property type="entry name" value="PERIPLASMIC BINDING PROTEIN OF ABC TRANSPORTER FOR NATURAL AMINO ACIDS"/>
    <property type="match status" value="1"/>
</dbReference>
<evidence type="ECO:0000256" key="1">
    <source>
        <dbReference type="ARBA" id="ARBA00022729"/>
    </source>
</evidence>
<feature type="domain" description="Leucine-binding protein" evidence="2">
    <location>
        <begin position="2"/>
        <end position="208"/>
    </location>
</feature>
<dbReference type="InterPro" id="IPR028082">
    <property type="entry name" value="Peripla_BP_I"/>
</dbReference>
<dbReference type="Pfam" id="PF13458">
    <property type="entry name" value="Peripla_BP_6"/>
    <property type="match status" value="1"/>
</dbReference>
<evidence type="ECO:0000313" key="3">
    <source>
        <dbReference type="EMBL" id="SVD80538.1"/>
    </source>
</evidence>
<proteinExistence type="predicted"/>
<sequence>HRTLYLMAPDYAAGHQMMEAVKRGFTEAGGEVVGEEYPPLRETKDFAPYLAKVKATRPDVLYVFFAGGLAIQFVKQYQDFGLKGEIPLTGAGWLTSPLFLPAQGAAAAGFIGALNYVPTIDSEENAAFQAAFSEKHERMGSEFTVQGFDTGRLIVEALRLTGGETADKAALVEAIHRVHFTGPRGPFRIDPATNNVIQDIYIFEMRQTGYNIRHVVIDKIADVQDPPNGCKM</sequence>
<keyword evidence="1" id="KW-0732">Signal</keyword>
<feature type="non-terminal residue" evidence="3">
    <location>
        <position position="1"/>
    </location>
</feature>
<dbReference type="AlphaFoldDB" id="A0A382YDE8"/>
<dbReference type="EMBL" id="UINC01174422">
    <property type="protein sequence ID" value="SVD80538.1"/>
    <property type="molecule type" value="Genomic_DNA"/>
</dbReference>
<reference evidence="3" key="1">
    <citation type="submission" date="2018-05" db="EMBL/GenBank/DDBJ databases">
        <authorList>
            <person name="Lanie J.A."/>
            <person name="Ng W.-L."/>
            <person name="Kazmierczak K.M."/>
            <person name="Andrzejewski T.M."/>
            <person name="Davidsen T.M."/>
            <person name="Wayne K.J."/>
            <person name="Tettelin H."/>
            <person name="Glass J.I."/>
            <person name="Rusch D."/>
            <person name="Podicherti R."/>
            <person name="Tsui H.-C.T."/>
            <person name="Winkler M.E."/>
        </authorList>
    </citation>
    <scope>NUCLEOTIDE SEQUENCE</scope>
</reference>
<name>A0A382YDE8_9ZZZZ</name>
<dbReference type="InterPro" id="IPR028081">
    <property type="entry name" value="Leu-bd"/>
</dbReference>
<dbReference type="PANTHER" id="PTHR30483">
    <property type="entry name" value="LEUCINE-SPECIFIC-BINDING PROTEIN"/>
    <property type="match status" value="1"/>
</dbReference>
<evidence type="ECO:0000259" key="2">
    <source>
        <dbReference type="Pfam" id="PF13458"/>
    </source>
</evidence>